<sequence length="723" mass="78668">MAYEKSRGIPPVPPVPSNLKATAWEMVDLHDEPHKPAPKLRQHYDTDPSVTPYLGLRARLSQIWFNRWTILLLLVLVRVLLLTGSLNDNMADAKVKALSACTKVEDVGSAMASMPHYLSVGVNSLAADGISKTVRGMVQVLKMIITGVEAMIMFVINFYIGTIVCLVSALIHGTLDVAIGAVEGATDVMNKAIGSITDGLNGDLKSVQDKINDLADTVGSIFPGTIPKIDVTGRIDDLKNIKVDPSSLVNGLGNLNKTIPNFDQVEKLSKDALGVPFKLVNDEIDSKLGNYTFDRTIFPVAQKQALSFCSSNSFINDFFNTLFEIIQKGKIAFTVVIPILAIVAMLVMGYFEIKRWRREKTRAKVFTENGYDPMDVVYIASRPMTAGAGIKLASRFSGKKNLLARWTVAYATSLPALFVLSLAIAGFFSCLCQFILLRAIEKEAPALINQVGDFAGDVVQTLEAVSTDWAADANQGILNIQNDINEDMLGWVRQATTGVNRTLNTIDKELNDGITAIFKDTVLLNTARQISNCLIGRKIDAVERGLTWVHDNAKVTLPLFPNNTFSQGAGDSVNGDSDLQSFLASPSAVTTDEVSGAVQSVIKTLHDGIIQEALISTALLLIYIIVILIGVAWAAVEMAGRDKTRAEGGQMYVTSTTGEKFHITHPHDHHHRAPPPNRNPFDDAPDYDDVVYAGTVPRGKAGVARYPSHTRKSSYPDVEDAGR</sequence>
<proteinExistence type="inferred from homology"/>
<keyword evidence="8 10" id="KW-0472">Membrane</keyword>
<name>A0AA39WE21_9PEZI</name>
<keyword evidence="7 10" id="KW-1133">Transmembrane helix</keyword>
<gene>
    <name evidence="12" type="ORF">B0T14DRAFT_569699</name>
</gene>
<dbReference type="PANTHER" id="PTHR31030">
    <property type="entry name" value="PLASMA MEMBRANE FUSION PROTEIN PRM1"/>
    <property type="match status" value="1"/>
</dbReference>
<dbReference type="GO" id="GO:0043332">
    <property type="term" value="C:mating projection tip"/>
    <property type="evidence" value="ECO:0007669"/>
    <property type="project" value="UniProtKB-UniRule"/>
</dbReference>
<evidence type="ECO:0000256" key="11">
    <source>
        <dbReference type="SAM" id="MobiDB-lite"/>
    </source>
</evidence>
<accession>A0AA39WE21</accession>
<comment type="caution">
    <text evidence="12">The sequence shown here is derived from an EMBL/GenBank/DDBJ whole genome shotgun (WGS) entry which is preliminary data.</text>
</comment>
<feature type="transmembrane region" description="Helical" evidence="10">
    <location>
        <begin position="408"/>
        <end position="428"/>
    </location>
</feature>
<evidence type="ECO:0000313" key="12">
    <source>
        <dbReference type="EMBL" id="KAK0613678.1"/>
    </source>
</evidence>
<evidence type="ECO:0000313" key="13">
    <source>
        <dbReference type="Proteomes" id="UP001175000"/>
    </source>
</evidence>
<keyword evidence="4 10" id="KW-1003">Cell membrane</keyword>
<feature type="transmembrane region" description="Helical" evidence="10">
    <location>
        <begin position="613"/>
        <end position="636"/>
    </location>
</feature>
<evidence type="ECO:0000256" key="1">
    <source>
        <dbReference type="ARBA" id="ARBA00002512"/>
    </source>
</evidence>
<comment type="caution">
    <text evidence="10">Lacks conserved residue(s) required for the propagation of feature annotation.</text>
</comment>
<feature type="transmembrane region" description="Helical" evidence="10">
    <location>
        <begin position="68"/>
        <end position="86"/>
    </location>
</feature>
<keyword evidence="5 10" id="KW-0812">Transmembrane</keyword>
<protein>
    <recommendedName>
        <fullName evidence="10">Plasma membrane fusion protein PRM1</fullName>
    </recommendedName>
</protein>
<dbReference type="PANTHER" id="PTHR31030:SF1">
    <property type="entry name" value="PLASMA MEMBRANE FUSION PROTEIN PRM1"/>
    <property type="match status" value="1"/>
</dbReference>
<comment type="subcellular location">
    <subcellularLocation>
        <location evidence="2 10">Cell membrane</location>
        <topology evidence="2 10">Multi-pass membrane protein</topology>
    </subcellularLocation>
</comment>
<comment type="function">
    <text evidence="1 10">Involved in cell fusion during mating by stabilizing the plasma membrane fusion event.</text>
</comment>
<feature type="region of interest" description="Disordered" evidence="11">
    <location>
        <begin position="664"/>
        <end position="683"/>
    </location>
</feature>
<keyword evidence="13" id="KW-1185">Reference proteome</keyword>
<reference evidence="12" key="1">
    <citation type="submission" date="2023-06" db="EMBL/GenBank/DDBJ databases">
        <title>Genome-scale phylogeny and comparative genomics of the fungal order Sordariales.</title>
        <authorList>
            <consortium name="Lawrence Berkeley National Laboratory"/>
            <person name="Hensen N."/>
            <person name="Bonometti L."/>
            <person name="Westerberg I."/>
            <person name="Brannstrom I.O."/>
            <person name="Guillou S."/>
            <person name="Cros-Aarteil S."/>
            <person name="Calhoun S."/>
            <person name="Haridas S."/>
            <person name="Kuo A."/>
            <person name="Mondo S."/>
            <person name="Pangilinan J."/>
            <person name="Riley R."/>
            <person name="Labutti K."/>
            <person name="Andreopoulos B."/>
            <person name="Lipzen A."/>
            <person name="Chen C."/>
            <person name="Yanf M."/>
            <person name="Daum C."/>
            <person name="Ng V."/>
            <person name="Clum A."/>
            <person name="Steindorff A."/>
            <person name="Ohm R."/>
            <person name="Martin F."/>
            <person name="Silar P."/>
            <person name="Natvig D."/>
            <person name="Lalanne C."/>
            <person name="Gautier V."/>
            <person name="Ament-Velasquez S.L."/>
            <person name="Kruys A."/>
            <person name="Hutchinson M.I."/>
            <person name="Powell A.J."/>
            <person name="Barry K."/>
            <person name="Miller A.N."/>
            <person name="Grigoriev I.V."/>
            <person name="Debuchy R."/>
            <person name="Gladieux P."/>
            <person name="Thoren M.H."/>
            <person name="Johannesson H."/>
        </authorList>
    </citation>
    <scope>NUCLEOTIDE SEQUENCE</scope>
    <source>
        <strain evidence="12">CBS 606.72</strain>
    </source>
</reference>
<feature type="transmembrane region" description="Helical" evidence="10">
    <location>
        <begin position="331"/>
        <end position="351"/>
    </location>
</feature>
<evidence type="ECO:0000256" key="9">
    <source>
        <dbReference type="ARBA" id="ARBA00023180"/>
    </source>
</evidence>
<evidence type="ECO:0000256" key="2">
    <source>
        <dbReference type="ARBA" id="ARBA00004651"/>
    </source>
</evidence>
<evidence type="ECO:0000256" key="3">
    <source>
        <dbReference type="ARBA" id="ARBA00010780"/>
    </source>
</evidence>
<evidence type="ECO:0000256" key="10">
    <source>
        <dbReference type="RuleBase" id="RU366035"/>
    </source>
</evidence>
<dbReference type="Proteomes" id="UP001175000">
    <property type="component" value="Unassembled WGS sequence"/>
</dbReference>
<dbReference type="GO" id="GO:0005886">
    <property type="term" value="C:plasma membrane"/>
    <property type="evidence" value="ECO:0007669"/>
    <property type="project" value="UniProtKB-SubCell"/>
</dbReference>
<evidence type="ECO:0000256" key="5">
    <source>
        <dbReference type="ARBA" id="ARBA00022692"/>
    </source>
</evidence>
<dbReference type="InterPro" id="IPR026777">
    <property type="entry name" value="PRM1"/>
</dbReference>
<comment type="similarity">
    <text evidence="3 10">Belongs to the PRM1 family.</text>
</comment>
<evidence type="ECO:0000256" key="6">
    <source>
        <dbReference type="ARBA" id="ARBA00022971"/>
    </source>
</evidence>
<dbReference type="GO" id="GO:0032220">
    <property type="term" value="P:plasma membrane fusion involved in cytogamy"/>
    <property type="evidence" value="ECO:0007669"/>
    <property type="project" value="TreeGrafter"/>
</dbReference>
<keyword evidence="6 10" id="KW-0184">Conjugation</keyword>
<feature type="region of interest" description="Disordered" evidence="11">
    <location>
        <begin position="700"/>
        <end position="723"/>
    </location>
</feature>
<evidence type="ECO:0000256" key="4">
    <source>
        <dbReference type="ARBA" id="ARBA00022475"/>
    </source>
</evidence>
<evidence type="ECO:0000256" key="8">
    <source>
        <dbReference type="ARBA" id="ARBA00023136"/>
    </source>
</evidence>
<dbReference type="AlphaFoldDB" id="A0AA39WE21"/>
<evidence type="ECO:0000256" key="7">
    <source>
        <dbReference type="ARBA" id="ARBA00022989"/>
    </source>
</evidence>
<dbReference type="EMBL" id="JAULSU010000006">
    <property type="protein sequence ID" value="KAK0613678.1"/>
    <property type="molecule type" value="Genomic_DNA"/>
</dbReference>
<organism evidence="12 13">
    <name type="scientific">Immersiella caudata</name>
    <dbReference type="NCBI Taxonomy" id="314043"/>
    <lineage>
        <taxon>Eukaryota</taxon>
        <taxon>Fungi</taxon>
        <taxon>Dikarya</taxon>
        <taxon>Ascomycota</taxon>
        <taxon>Pezizomycotina</taxon>
        <taxon>Sordariomycetes</taxon>
        <taxon>Sordariomycetidae</taxon>
        <taxon>Sordariales</taxon>
        <taxon>Lasiosphaeriaceae</taxon>
        <taxon>Immersiella</taxon>
    </lineage>
</organism>
<keyword evidence="9" id="KW-0325">Glycoprotein</keyword>